<keyword evidence="5 7" id="KW-0862">Zinc</keyword>
<feature type="binding site" evidence="7">
    <location>
        <position position="181"/>
    </location>
    <ligand>
        <name>Zn(2+)</name>
        <dbReference type="ChEBI" id="CHEBI:29105"/>
        <label>3</label>
    </ligand>
</feature>
<evidence type="ECO:0000256" key="7">
    <source>
        <dbReference type="HAMAP-Rule" id="MF_00152"/>
    </source>
</evidence>
<dbReference type="PANTHER" id="PTHR21445">
    <property type="entry name" value="ENDONUCLEASE IV ENDODEOXYRIBONUCLEASE IV"/>
    <property type="match status" value="1"/>
</dbReference>
<name>A0A1F5F325_9BACT</name>
<dbReference type="GO" id="GO:0003906">
    <property type="term" value="F:DNA-(apurinic or apyrimidinic site) endonuclease activity"/>
    <property type="evidence" value="ECO:0007669"/>
    <property type="project" value="TreeGrafter"/>
</dbReference>
<dbReference type="InterPro" id="IPR001719">
    <property type="entry name" value="AP_endonuc_2"/>
</dbReference>
<evidence type="ECO:0000256" key="5">
    <source>
        <dbReference type="ARBA" id="ARBA00022833"/>
    </source>
</evidence>
<evidence type="ECO:0000259" key="8">
    <source>
        <dbReference type="Pfam" id="PF01261"/>
    </source>
</evidence>
<feature type="binding site" evidence="7">
    <location>
        <position position="178"/>
    </location>
    <ligand>
        <name>Zn(2+)</name>
        <dbReference type="ChEBI" id="CHEBI:29105"/>
        <label>2</label>
    </ligand>
</feature>
<dbReference type="SMART" id="SM00518">
    <property type="entry name" value="AP2Ec"/>
    <property type="match status" value="1"/>
</dbReference>
<evidence type="ECO:0000256" key="6">
    <source>
        <dbReference type="ARBA" id="ARBA00023204"/>
    </source>
</evidence>
<dbReference type="SUPFAM" id="SSF51658">
    <property type="entry name" value="Xylose isomerase-like"/>
    <property type="match status" value="1"/>
</dbReference>
<keyword evidence="6 7" id="KW-0234">DNA repair</keyword>
<keyword evidence="2 7" id="KW-0479">Metal-binding</keyword>
<evidence type="ECO:0000256" key="2">
    <source>
        <dbReference type="ARBA" id="ARBA00022723"/>
    </source>
</evidence>
<feature type="binding site" evidence="7">
    <location>
        <position position="146"/>
    </location>
    <ligand>
        <name>Zn(2+)</name>
        <dbReference type="ChEBI" id="CHEBI:29105"/>
        <label>2</label>
    </ligand>
</feature>
<dbReference type="HAMAP" id="MF_00152">
    <property type="entry name" value="Nfo"/>
    <property type="match status" value="1"/>
</dbReference>
<dbReference type="Proteomes" id="UP000176191">
    <property type="component" value="Unassembled WGS sequence"/>
</dbReference>
<dbReference type="GO" id="GO:0008081">
    <property type="term" value="F:phosphoric diester hydrolase activity"/>
    <property type="evidence" value="ECO:0007669"/>
    <property type="project" value="TreeGrafter"/>
</dbReference>
<keyword evidence="4 7" id="KW-0378">Hydrolase</keyword>
<dbReference type="PROSITE" id="PS51432">
    <property type="entry name" value="AP_NUCLEASE_F2_4"/>
    <property type="match status" value="1"/>
</dbReference>
<proteinExistence type="inferred from homology"/>
<dbReference type="CDD" id="cd00019">
    <property type="entry name" value="AP2Ec"/>
    <property type="match status" value="1"/>
</dbReference>
<dbReference type="GO" id="GO:0008270">
    <property type="term" value="F:zinc ion binding"/>
    <property type="evidence" value="ECO:0007669"/>
    <property type="project" value="UniProtKB-UniRule"/>
</dbReference>
<evidence type="ECO:0000256" key="3">
    <source>
        <dbReference type="ARBA" id="ARBA00022763"/>
    </source>
</evidence>
<feature type="binding site" evidence="7">
    <location>
        <position position="70"/>
    </location>
    <ligand>
        <name>Zn(2+)</name>
        <dbReference type="ChEBI" id="CHEBI:29105"/>
        <label>1</label>
    </ligand>
</feature>
<feature type="binding site" evidence="7">
    <location>
        <position position="146"/>
    </location>
    <ligand>
        <name>Zn(2+)</name>
        <dbReference type="ChEBI" id="CHEBI:29105"/>
        <label>1</label>
    </ligand>
</feature>
<protein>
    <recommendedName>
        <fullName evidence="7">Probable endonuclease 4</fullName>
        <ecNumber evidence="7">3.1.21.2</ecNumber>
    </recommendedName>
    <alternativeName>
        <fullName evidence="7">Endodeoxyribonuclease IV</fullName>
    </alternativeName>
    <alternativeName>
        <fullName evidence="7">Endonuclease IV</fullName>
    </alternativeName>
</protein>
<reference evidence="9 10" key="1">
    <citation type="journal article" date="2016" name="Nat. Commun.">
        <title>Thousands of microbial genomes shed light on interconnected biogeochemical processes in an aquifer system.</title>
        <authorList>
            <person name="Anantharaman K."/>
            <person name="Brown C.T."/>
            <person name="Hug L.A."/>
            <person name="Sharon I."/>
            <person name="Castelle C.J."/>
            <person name="Probst A.J."/>
            <person name="Thomas B.C."/>
            <person name="Singh A."/>
            <person name="Wilkins M.J."/>
            <person name="Karaoz U."/>
            <person name="Brodie E.L."/>
            <person name="Williams K.H."/>
            <person name="Hubbard S.S."/>
            <person name="Banfield J.F."/>
        </authorList>
    </citation>
    <scope>NUCLEOTIDE SEQUENCE [LARGE SCALE GENOMIC DNA]</scope>
</reference>
<feature type="binding site" evidence="7">
    <location>
        <position position="230"/>
    </location>
    <ligand>
        <name>Zn(2+)</name>
        <dbReference type="ChEBI" id="CHEBI:29105"/>
        <label>3</label>
    </ligand>
</feature>
<feature type="binding site" evidence="7">
    <location>
        <position position="215"/>
    </location>
    <ligand>
        <name>Zn(2+)</name>
        <dbReference type="ChEBI" id="CHEBI:29105"/>
        <label>2</label>
    </ligand>
</feature>
<feature type="binding site" evidence="7">
    <location>
        <position position="228"/>
    </location>
    <ligand>
        <name>Zn(2+)</name>
        <dbReference type="ChEBI" id="CHEBI:29105"/>
        <label>3</label>
    </ligand>
</feature>
<dbReference type="Gene3D" id="3.20.20.150">
    <property type="entry name" value="Divalent-metal-dependent TIM barrel enzymes"/>
    <property type="match status" value="1"/>
</dbReference>
<dbReference type="EC" id="3.1.21.2" evidence="7"/>
<dbReference type="FunFam" id="3.20.20.150:FF:000001">
    <property type="entry name" value="Probable endonuclease 4"/>
    <property type="match status" value="1"/>
</dbReference>
<dbReference type="InterPro" id="IPR036237">
    <property type="entry name" value="Xyl_isomerase-like_sf"/>
</dbReference>
<evidence type="ECO:0000313" key="10">
    <source>
        <dbReference type="Proteomes" id="UP000176191"/>
    </source>
</evidence>
<dbReference type="InterPro" id="IPR013022">
    <property type="entry name" value="Xyl_isomerase-like_TIM-brl"/>
</dbReference>
<comment type="similarity">
    <text evidence="1 7">Belongs to the AP endonuclease 2 family.</text>
</comment>
<comment type="caution">
    <text evidence="9">The sequence shown here is derived from an EMBL/GenBank/DDBJ whole genome shotgun (WGS) entry which is preliminary data.</text>
</comment>
<dbReference type="InterPro" id="IPR018246">
    <property type="entry name" value="AP_endonuc_F2_Zn_BS"/>
</dbReference>
<accession>A0A1F5F325</accession>
<comment type="function">
    <text evidence="7">Endonuclease IV plays a role in DNA repair. It cleaves phosphodiester bonds at apurinic or apyrimidinic (AP) sites, generating a 3'-hydroxyl group and a 5'-terminal sugar phosphate.</text>
</comment>
<dbReference type="Pfam" id="PF01261">
    <property type="entry name" value="AP_endonuc_2"/>
    <property type="match status" value="1"/>
</dbReference>
<dbReference type="PROSITE" id="PS00731">
    <property type="entry name" value="AP_NUCLEASE_F2_3"/>
    <property type="match status" value="1"/>
</dbReference>
<keyword evidence="7" id="KW-0255">Endonuclease</keyword>
<evidence type="ECO:0000313" key="9">
    <source>
        <dbReference type="EMBL" id="OGD74065.1"/>
    </source>
</evidence>
<dbReference type="GO" id="GO:0003677">
    <property type="term" value="F:DNA binding"/>
    <property type="evidence" value="ECO:0007669"/>
    <property type="project" value="InterPro"/>
</dbReference>
<feature type="binding site" evidence="7">
    <location>
        <position position="260"/>
    </location>
    <ligand>
        <name>Zn(2+)</name>
        <dbReference type="ChEBI" id="CHEBI:29105"/>
        <label>2</label>
    </ligand>
</feature>
<dbReference type="GO" id="GO:0006284">
    <property type="term" value="P:base-excision repair"/>
    <property type="evidence" value="ECO:0007669"/>
    <property type="project" value="TreeGrafter"/>
</dbReference>
<evidence type="ECO:0000256" key="1">
    <source>
        <dbReference type="ARBA" id="ARBA00005340"/>
    </source>
</evidence>
<keyword evidence="3 7" id="KW-0227">DNA damage</keyword>
<feature type="binding site" evidence="7">
    <location>
        <position position="110"/>
    </location>
    <ligand>
        <name>Zn(2+)</name>
        <dbReference type="ChEBI" id="CHEBI:29105"/>
        <label>1</label>
    </ligand>
</feature>
<feature type="domain" description="Xylose isomerase-like TIM barrel" evidence="8">
    <location>
        <begin position="26"/>
        <end position="271"/>
    </location>
</feature>
<dbReference type="GO" id="GO:0008833">
    <property type="term" value="F:deoxyribonuclease IV (phage-T4-induced) activity"/>
    <property type="evidence" value="ECO:0007669"/>
    <property type="project" value="UniProtKB-UniRule"/>
</dbReference>
<gene>
    <name evidence="7" type="primary">nfo</name>
    <name evidence="9" type="ORF">A2228_00335</name>
</gene>
<dbReference type="NCBIfam" id="TIGR00587">
    <property type="entry name" value="nfo"/>
    <property type="match status" value="1"/>
</dbReference>
<organism evidence="9 10">
    <name type="scientific">Candidatus Collierbacteria bacterium RIFOXYA2_FULL_46_10</name>
    <dbReference type="NCBI Taxonomy" id="1817726"/>
    <lineage>
        <taxon>Bacteria</taxon>
        <taxon>Candidatus Collieribacteriota</taxon>
    </lineage>
</organism>
<sequence length="281" mass="30142">MITNRRLGAHVSCAGGLTKAITNTLAIGGNAMQIFAGSPRMWARTLYSSSLASSFRLSVRQHDLNPVYIHALYLTNLASDNPELVAKSKSALIMDLTNSAAIGSAGVVLHIGSHQGRGWSNVQGYVISQIKEVLGNTPSESILLLENSAGQQGKIGSLLELGEIITALPNQRLKICLDTAHAFEAGYNFTTENGLEMWIKEIETTVGLDKVELLHLNDSKTKLGSGHDMHQNIGDGYLGTQALARLINHPSLAHLPLILEVPGDGSGPDKANIDRVKQMFS</sequence>
<comment type="catalytic activity">
    <reaction evidence="7">
        <text>Endonucleolytic cleavage to 5'-phosphooligonucleotide end-products.</text>
        <dbReference type="EC" id="3.1.21.2"/>
    </reaction>
</comment>
<dbReference type="PANTHER" id="PTHR21445:SF0">
    <property type="entry name" value="APURINIC-APYRIMIDINIC ENDONUCLEASE"/>
    <property type="match status" value="1"/>
</dbReference>
<evidence type="ECO:0000256" key="4">
    <source>
        <dbReference type="ARBA" id="ARBA00022801"/>
    </source>
</evidence>
<keyword evidence="7" id="KW-0540">Nuclease</keyword>
<dbReference type="AlphaFoldDB" id="A0A1F5F325"/>
<comment type="cofactor">
    <cofactor evidence="7">
        <name>Zn(2+)</name>
        <dbReference type="ChEBI" id="CHEBI:29105"/>
    </cofactor>
    <text evidence="7">Binds 3 Zn(2+) ions.</text>
</comment>
<dbReference type="EMBL" id="MFAK01000041">
    <property type="protein sequence ID" value="OGD74065.1"/>
    <property type="molecule type" value="Genomic_DNA"/>
</dbReference>